<feature type="region of interest" description="Disordered" evidence="9">
    <location>
        <begin position="762"/>
        <end position="792"/>
    </location>
</feature>
<organism evidence="15">
    <name type="scientific">Haemonchus placei</name>
    <name type="common">Barber's pole worm</name>
    <dbReference type="NCBI Taxonomy" id="6290"/>
    <lineage>
        <taxon>Eukaryota</taxon>
        <taxon>Metazoa</taxon>
        <taxon>Ecdysozoa</taxon>
        <taxon>Nematoda</taxon>
        <taxon>Chromadorea</taxon>
        <taxon>Rhabditida</taxon>
        <taxon>Rhabditina</taxon>
        <taxon>Rhabditomorpha</taxon>
        <taxon>Strongyloidea</taxon>
        <taxon>Trichostrongylidae</taxon>
        <taxon>Haemonchus</taxon>
    </lineage>
</organism>
<dbReference type="InterPro" id="IPR038207">
    <property type="entry name" value="DIX_dom_sf"/>
</dbReference>
<dbReference type="GO" id="GO:0048598">
    <property type="term" value="P:embryonic morphogenesis"/>
    <property type="evidence" value="ECO:0007669"/>
    <property type="project" value="UniProtKB-ARBA"/>
</dbReference>
<dbReference type="GO" id="GO:0048468">
    <property type="term" value="P:cell development"/>
    <property type="evidence" value="ECO:0007669"/>
    <property type="project" value="UniProtKB-ARBA"/>
</dbReference>
<feature type="compositionally biased region" description="Basic and acidic residues" evidence="9">
    <location>
        <begin position="356"/>
        <end position="365"/>
    </location>
</feature>
<dbReference type="SMART" id="SM00228">
    <property type="entry name" value="PDZ"/>
    <property type="match status" value="1"/>
</dbReference>
<dbReference type="Pfam" id="PF02377">
    <property type="entry name" value="Dishevelled"/>
    <property type="match status" value="1"/>
</dbReference>
<evidence type="ECO:0000256" key="9">
    <source>
        <dbReference type="SAM" id="MobiDB-lite"/>
    </source>
</evidence>
<evidence type="ECO:0000256" key="1">
    <source>
        <dbReference type="ARBA" id="ARBA00004370"/>
    </source>
</evidence>
<dbReference type="GO" id="GO:0035556">
    <property type="term" value="P:intracellular signal transduction"/>
    <property type="evidence" value="ECO:0007669"/>
    <property type="project" value="InterPro"/>
</dbReference>
<evidence type="ECO:0000256" key="3">
    <source>
        <dbReference type="ARBA" id="ARBA00008735"/>
    </source>
</evidence>
<dbReference type="GO" id="GO:0016477">
    <property type="term" value="P:cell migration"/>
    <property type="evidence" value="ECO:0007669"/>
    <property type="project" value="UniProtKB-ARBA"/>
</dbReference>
<dbReference type="FunFam" id="2.30.42.10:FF:000203">
    <property type="entry name" value="DiSHevelled related"/>
    <property type="match status" value="1"/>
</dbReference>
<dbReference type="SUPFAM" id="SSF50156">
    <property type="entry name" value="PDZ domain-like"/>
    <property type="match status" value="1"/>
</dbReference>
<dbReference type="PRINTS" id="PR01760">
    <property type="entry name" value="DISHEVELLED"/>
</dbReference>
<dbReference type="AlphaFoldDB" id="A0A0N4WEB7"/>
<evidence type="ECO:0000256" key="2">
    <source>
        <dbReference type="ARBA" id="ARBA00004496"/>
    </source>
</evidence>
<dbReference type="PROSITE" id="PS50841">
    <property type="entry name" value="DIX"/>
    <property type="match status" value="1"/>
</dbReference>
<dbReference type="GO" id="GO:0016020">
    <property type="term" value="C:membrane"/>
    <property type="evidence" value="ECO:0007669"/>
    <property type="project" value="UniProtKB-SubCell"/>
</dbReference>
<dbReference type="OMA" id="HESRIVD"/>
<dbReference type="CDD" id="cd06717">
    <property type="entry name" value="PDZ_Dishevelled-like"/>
    <property type="match status" value="1"/>
</dbReference>
<dbReference type="InterPro" id="IPR036388">
    <property type="entry name" value="WH-like_DNA-bd_sf"/>
</dbReference>
<feature type="region of interest" description="Disordered" evidence="9">
    <location>
        <begin position="958"/>
        <end position="993"/>
    </location>
</feature>
<dbReference type="GO" id="GO:0005109">
    <property type="term" value="F:frizzled binding"/>
    <property type="evidence" value="ECO:0007669"/>
    <property type="project" value="TreeGrafter"/>
</dbReference>
<feature type="region of interest" description="Disordered" evidence="9">
    <location>
        <begin position="1"/>
        <end position="21"/>
    </location>
</feature>
<evidence type="ECO:0000313" key="15">
    <source>
        <dbReference type="WBParaSite" id="HPLM_0000897401-mRNA-1"/>
    </source>
</evidence>
<dbReference type="GO" id="GO:0000132">
    <property type="term" value="P:establishment of mitotic spindle orientation"/>
    <property type="evidence" value="ECO:0007669"/>
    <property type="project" value="UniProtKB-ARBA"/>
</dbReference>
<dbReference type="STRING" id="6290.A0A0N4WEB7"/>
<reference evidence="13 14" key="2">
    <citation type="submission" date="2018-11" db="EMBL/GenBank/DDBJ databases">
        <authorList>
            <consortium name="Pathogen Informatics"/>
        </authorList>
    </citation>
    <scope>NUCLEOTIDE SEQUENCE [LARGE SCALE GENOMIC DNA]</scope>
    <source>
        <strain evidence="13 14">MHpl1</strain>
    </source>
</reference>
<dbReference type="Pfam" id="PF00610">
    <property type="entry name" value="DEP"/>
    <property type="match status" value="1"/>
</dbReference>
<evidence type="ECO:0000256" key="7">
    <source>
        <dbReference type="ARBA" id="ARBA00023136"/>
    </source>
</evidence>
<feature type="domain" description="DIX" evidence="12">
    <location>
        <begin position="75"/>
        <end position="158"/>
    </location>
</feature>
<evidence type="ECO:0000256" key="5">
    <source>
        <dbReference type="ARBA" id="ARBA00022490"/>
    </source>
</evidence>
<dbReference type="SUPFAM" id="SSF46785">
    <property type="entry name" value="Winged helix' DNA-binding domain"/>
    <property type="match status" value="1"/>
</dbReference>
<name>A0A0N4WEB7_HAEPC</name>
<dbReference type="Pfam" id="PF00595">
    <property type="entry name" value="PDZ"/>
    <property type="match status" value="1"/>
</dbReference>
<dbReference type="InterPro" id="IPR008339">
    <property type="entry name" value="Dishevelled_fam"/>
</dbReference>
<proteinExistence type="inferred from homology"/>
<dbReference type="InterPro" id="IPR000591">
    <property type="entry name" value="DEP_dom"/>
</dbReference>
<evidence type="ECO:0000259" key="10">
    <source>
        <dbReference type="PROSITE" id="PS50106"/>
    </source>
</evidence>
<gene>
    <name evidence="13" type="ORF">HPLM_LOCUS8966</name>
</gene>
<dbReference type="InterPro" id="IPR036034">
    <property type="entry name" value="PDZ_sf"/>
</dbReference>
<feature type="compositionally biased region" description="Basic and acidic residues" evidence="9">
    <location>
        <begin position="422"/>
        <end position="446"/>
    </location>
</feature>
<dbReference type="CDD" id="cd04438">
    <property type="entry name" value="DEP_dishevelled"/>
    <property type="match status" value="1"/>
</dbReference>
<dbReference type="Gene3D" id="2.30.42.10">
    <property type="match status" value="1"/>
</dbReference>
<protein>
    <submittedName>
        <fullName evidence="15">DIX domain-containing protein</fullName>
    </submittedName>
</protein>
<dbReference type="SMART" id="SM00021">
    <property type="entry name" value="DAX"/>
    <property type="match status" value="1"/>
</dbReference>
<feature type="compositionally biased region" description="Low complexity" evidence="9">
    <location>
        <begin position="779"/>
        <end position="792"/>
    </location>
</feature>
<feature type="domain" description="DEP" evidence="11">
    <location>
        <begin position="818"/>
        <end position="892"/>
    </location>
</feature>
<evidence type="ECO:0000259" key="11">
    <source>
        <dbReference type="PROSITE" id="PS50186"/>
    </source>
</evidence>
<keyword evidence="5" id="KW-0963">Cytoplasm</keyword>
<dbReference type="GO" id="GO:0035591">
    <property type="term" value="F:signaling adaptor activity"/>
    <property type="evidence" value="ECO:0007669"/>
    <property type="project" value="UniProtKB-ARBA"/>
</dbReference>
<evidence type="ECO:0000256" key="8">
    <source>
        <dbReference type="PROSITE-ProRule" id="PRU00069"/>
    </source>
</evidence>
<feature type="domain" description="PDZ" evidence="10">
    <location>
        <begin position="629"/>
        <end position="702"/>
    </location>
</feature>
<dbReference type="FunFam" id="2.40.240.130:FF:000001">
    <property type="entry name" value="Segment polarity protein dishevelled homolog DVL-1"/>
    <property type="match status" value="1"/>
</dbReference>
<dbReference type="InterPro" id="IPR029071">
    <property type="entry name" value="Ubiquitin-like_domsf"/>
</dbReference>
<dbReference type="SUPFAM" id="SSF54236">
    <property type="entry name" value="Ubiquitin-like"/>
    <property type="match status" value="1"/>
</dbReference>
<dbReference type="InterPro" id="IPR001158">
    <property type="entry name" value="DIX"/>
</dbReference>
<dbReference type="GO" id="GO:0060070">
    <property type="term" value="P:canonical Wnt signaling pathway"/>
    <property type="evidence" value="ECO:0007669"/>
    <property type="project" value="TreeGrafter"/>
</dbReference>
<sequence length="1040" mass="115008">MSSPGRAEDQDSSGVEPDVVIEKTRTLNIDDVENETMADTFREGATSGLSGMGESEVSMLSEAPPSTIANQPFPATSTKVYYHIDDEPTPYLTEVHVPPDLITLGDVKRVLMRSNFKYYCKALDQDTGCEVKAEIRDDMERLHRSSNGRFELFLLTTEGSTHSDGSSGLPKTARHHMVPGPAPTSMYHLSQNAYRQAVHQYDNSLLSTDSESMVSAPVPQYMKGNLNRRHVQQQYIVERRQSQRSVAPMMNPPGQPAFQSKSRVAQLVSRLENASKKPPLAVPEVIDSLDESKKGKRKYVRQLTSTRILHSIFGRDSDKKKPDLPLPDSKVIALTGPAVREPVLLRAKQNGGSLGRRSESAKDALMESSKIRNLIKKRRSEGSFTMSGNEASKKQSTEGCEQSDRFSLRMESSRSSSAFSDVSRREAELKEVKAMIRPPHESRIVDRPTPSIDTDRKKSSDHEASTTALPEECQFPLKRRPYNTIAGGPLMKCERMMLHSRPLSRTMTAVESKILPPLYENGTPCEEQQNKRRMKRYMGSHTTSAFQGKNFLGHRGRRFEDSTIGSESDARIFSDDDDRGSTTTDITSVSRQHENMYRKQRRRRQYRRPSRASSFSSITESSMSLDVDTVILNMDTVNFLGISIVGQSSARGDNGIYVANIMKGGAVALDGRISAGDMILQVNDISFDNFTNDQAVDVLRDAVARKGPIKLTVAKCFDSGPKSCFTIPRNHRDEPVRPIDTQAWIQHTNAMRGMPSILEGSEGAPTPIPGDWPHGRPPSSSTVTSTGSNGQNTVVTGQHIRLDIHTDKKKVVEVMAMPNSGLDIKNRTWLKIPIPMSFLGKDLLDWLLAHVDGLLERKDARKYAAELLKRKLIAHVVNKITFTEQCYYVLGEECAGIFLYFARYRAHPEDLVAHQHAAAQQRMQWTTATGPGGAKAPASMVSGYASMPVSPYPHFTVAGGGPATHRASGPDVRSQASGGSGEGSGSGSDHKRQRTVVIPAAPSTSAIPSRLDELPTDLAASRQSFRMAMNHPYEFFVDNL</sequence>
<dbReference type="GO" id="GO:0009887">
    <property type="term" value="P:animal organ morphogenesis"/>
    <property type="evidence" value="ECO:0007669"/>
    <property type="project" value="UniProtKB-ARBA"/>
</dbReference>
<feature type="region of interest" description="Disordered" evidence="9">
    <location>
        <begin position="347"/>
        <end position="469"/>
    </location>
</feature>
<dbReference type="GO" id="GO:0005829">
    <property type="term" value="C:cytosol"/>
    <property type="evidence" value="ECO:0007669"/>
    <property type="project" value="TreeGrafter"/>
</dbReference>
<feature type="compositionally biased region" description="Basic and acidic residues" evidence="9">
    <location>
        <begin position="391"/>
        <end position="412"/>
    </location>
</feature>
<keyword evidence="7" id="KW-0472">Membrane</keyword>
<dbReference type="PROSITE" id="PS50186">
    <property type="entry name" value="DEP"/>
    <property type="match status" value="1"/>
</dbReference>
<reference evidence="15" key="1">
    <citation type="submission" date="2016-04" db="UniProtKB">
        <authorList>
            <consortium name="WormBaseParasite"/>
        </authorList>
    </citation>
    <scope>IDENTIFICATION</scope>
</reference>
<evidence type="ECO:0000256" key="4">
    <source>
        <dbReference type="ARBA" id="ARBA00022473"/>
    </source>
</evidence>
<evidence type="ECO:0000313" key="14">
    <source>
        <dbReference type="Proteomes" id="UP000268014"/>
    </source>
</evidence>
<dbReference type="InterPro" id="IPR015506">
    <property type="entry name" value="Dsh/Dvl-rel"/>
</dbReference>
<dbReference type="GO" id="GO:0048646">
    <property type="term" value="P:anatomical structure formation involved in morphogenesis"/>
    <property type="evidence" value="ECO:0007669"/>
    <property type="project" value="UniProtKB-ARBA"/>
</dbReference>
<feature type="compositionally biased region" description="Basic residues" evidence="9">
    <location>
        <begin position="598"/>
        <end position="610"/>
    </location>
</feature>
<dbReference type="InterPro" id="IPR003351">
    <property type="entry name" value="Dishevelled_protein_dom"/>
</dbReference>
<keyword evidence="4" id="KW-0217">Developmental protein</keyword>
<dbReference type="SMART" id="SM00049">
    <property type="entry name" value="DEP"/>
    <property type="match status" value="1"/>
</dbReference>
<dbReference type="PANTHER" id="PTHR10878">
    <property type="entry name" value="SEGMENT POLARITY PROTEIN DISHEVELLED"/>
    <property type="match status" value="1"/>
</dbReference>
<dbReference type="GO" id="GO:0005938">
    <property type="term" value="C:cell cortex"/>
    <property type="evidence" value="ECO:0007669"/>
    <property type="project" value="UniProtKB-ARBA"/>
</dbReference>
<dbReference type="Gene3D" id="2.40.240.130">
    <property type="match status" value="1"/>
</dbReference>
<dbReference type="PANTHER" id="PTHR10878:SF25">
    <property type="entry name" value="SEGMENT POLARITY PROTEIN DISHEVELLED"/>
    <property type="match status" value="1"/>
</dbReference>
<evidence type="ECO:0000313" key="13">
    <source>
        <dbReference type="EMBL" id="VDO36264.1"/>
    </source>
</evidence>
<dbReference type="GO" id="GO:0003002">
    <property type="term" value="P:regionalization"/>
    <property type="evidence" value="ECO:0007669"/>
    <property type="project" value="UniProtKB-ARBA"/>
</dbReference>
<feature type="compositionally biased region" description="Basic and acidic residues" evidence="9">
    <location>
        <begin position="453"/>
        <end position="464"/>
    </location>
</feature>
<dbReference type="PROSITE" id="PS50106">
    <property type="entry name" value="PDZ"/>
    <property type="match status" value="1"/>
</dbReference>
<dbReference type="InterPro" id="IPR036390">
    <property type="entry name" value="WH_DNA-bd_sf"/>
</dbReference>
<dbReference type="GO" id="GO:0048699">
    <property type="term" value="P:generation of neurons"/>
    <property type="evidence" value="ECO:0007669"/>
    <property type="project" value="UniProtKB-ARBA"/>
</dbReference>
<evidence type="ECO:0000256" key="6">
    <source>
        <dbReference type="ARBA" id="ARBA00022687"/>
    </source>
</evidence>
<dbReference type="InterPro" id="IPR001478">
    <property type="entry name" value="PDZ"/>
</dbReference>
<dbReference type="Pfam" id="PF00778">
    <property type="entry name" value="DIX"/>
    <property type="match status" value="1"/>
</dbReference>
<dbReference type="OrthoDB" id="10031689at2759"/>
<comment type="subcellular location">
    <subcellularLocation>
        <location evidence="2">Cytoplasm</location>
    </subcellularLocation>
    <subcellularLocation>
        <location evidence="1">Membrane</location>
    </subcellularLocation>
</comment>
<feature type="region of interest" description="Disordered" evidence="9">
    <location>
        <begin position="562"/>
        <end position="618"/>
    </location>
</feature>
<dbReference type="Gene3D" id="1.10.10.10">
    <property type="entry name" value="Winged helix-like DNA-binding domain superfamily/Winged helix DNA-binding domain"/>
    <property type="match status" value="1"/>
</dbReference>
<dbReference type="GO" id="GO:0048730">
    <property type="term" value="P:epidermis morphogenesis"/>
    <property type="evidence" value="ECO:0007669"/>
    <property type="project" value="UniProtKB-ARBA"/>
</dbReference>
<keyword evidence="14" id="KW-1185">Reference proteome</keyword>
<evidence type="ECO:0000259" key="12">
    <source>
        <dbReference type="PROSITE" id="PS50841"/>
    </source>
</evidence>
<keyword evidence="6 8" id="KW-0879">Wnt signaling pathway</keyword>
<dbReference type="EMBL" id="UZAF01016969">
    <property type="protein sequence ID" value="VDO36264.1"/>
    <property type="molecule type" value="Genomic_DNA"/>
</dbReference>
<comment type="similarity">
    <text evidence="3">Belongs to the DSH family.</text>
</comment>
<dbReference type="Proteomes" id="UP000268014">
    <property type="component" value="Unassembled WGS sequence"/>
</dbReference>
<accession>A0A0N4WEB7</accession>
<dbReference type="FunFam" id="1.10.10.10:FF:000400">
    <property type="entry name" value="DiSHevelled related"/>
    <property type="match status" value="1"/>
</dbReference>
<dbReference type="WBParaSite" id="HPLM_0000897401-mRNA-1">
    <property type="protein sequence ID" value="HPLM_0000897401-mRNA-1"/>
    <property type="gene ID" value="HPLM_0000897401"/>
</dbReference>